<sequence>MAKITALGKAGRTKKWQPYQANGQAIRQKARRPDRRPDRRPGRKTGRRTDSLTGGRKDGRKCRRGVFNRCGHKPKGCFVIAARVMKKRTNQEMPCATRSGRQVCGQADVREPQAPRNTVSGLVKPMKGQTIQGVAGPALKVNP</sequence>
<dbReference type="EMBL" id="FMJC01000002">
    <property type="protein sequence ID" value="SCM71979.1"/>
    <property type="molecule type" value="Genomic_DNA"/>
</dbReference>
<proteinExistence type="predicted"/>
<reference evidence="2" key="1">
    <citation type="submission" date="2016-08" db="EMBL/GenBank/DDBJ databases">
        <authorList>
            <person name="Seilhamer J.J."/>
        </authorList>
    </citation>
    <scope>NUCLEOTIDE SEQUENCE</scope>
    <source>
        <strain evidence="2">86-1</strain>
    </source>
</reference>
<evidence type="ECO:0000313" key="2">
    <source>
        <dbReference type="EMBL" id="SCM71979.1"/>
    </source>
</evidence>
<name>A0A212L3P3_9BACT</name>
<evidence type="ECO:0000256" key="1">
    <source>
        <dbReference type="SAM" id="MobiDB-lite"/>
    </source>
</evidence>
<organism evidence="2">
    <name type="scientific">uncultured Desulfovibrio sp</name>
    <dbReference type="NCBI Taxonomy" id="167968"/>
    <lineage>
        <taxon>Bacteria</taxon>
        <taxon>Pseudomonadati</taxon>
        <taxon>Thermodesulfobacteriota</taxon>
        <taxon>Desulfovibrionia</taxon>
        <taxon>Desulfovibrionales</taxon>
        <taxon>Desulfovibrionaceae</taxon>
        <taxon>Desulfovibrio</taxon>
        <taxon>environmental samples</taxon>
    </lineage>
</organism>
<feature type="region of interest" description="Disordered" evidence="1">
    <location>
        <begin position="1"/>
        <end position="61"/>
    </location>
</feature>
<gene>
    <name evidence="2" type="ORF">KL86DES1_20323</name>
</gene>
<accession>A0A212L3P3</accession>
<dbReference type="AlphaFoldDB" id="A0A212L3P3"/>
<protein>
    <submittedName>
        <fullName evidence="2">Uncharacterized protein</fullName>
    </submittedName>
</protein>